<feature type="site" description="Important for tRNA non-discrimination" evidence="7">
    <location>
        <position position="45"/>
    </location>
</feature>
<dbReference type="InterPro" id="IPR004364">
    <property type="entry name" value="Aa-tRNA-synt_II"/>
</dbReference>
<comment type="subunit">
    <text evidence="7">Homodimer.</text>
</comment>
<reference evidence="10 11" key="1">
    <citation type="submission" date="2023-04" db="EMBL/GenBank/DDBJ databases">
        <title>Spirochaete genome identified in red abalone sample constitutes a novel genus.</title>
        <authorList>
            <person name="Sharma S.P."/>
            <person name="Purcell C.M."/>
            <person name="Hyde J.R."/>
            <person name="Severin A.J."/>
        </authorList>
    </citation>
    <scope>NUCLEOTIDE SEQUENCE [LARGE SCALE GENOMIC DNA]</scope>
    <source>
        <strain evidence="10 11">SP-2023</strain>
    </source>
</reference>
<comment type="similarity">
    <text evidence="1 7">Belongs to the class-II aminoacyl-tRNA synthetase family. Type 1 subfamily.</text>
</comment>
<dbReference type="InterPro" id="IPR006195">
    <property type="entry name" value="aa-tRNA-synth_II"/>
</dbReference>
<proteinExistence type="inferred from homology"/>
<evidence type="ECO:0000256" key="4">
    <source>
        <dbReference type="ARBA" id="ARBA00022840"/>
    </source>
</evidence>
<dbReference type="HAMAP" id="MF_00044">
    <property type="entry name" value="Asp_tRNA_synth_type1"/>
    <property type="match status" value="1"/>
</dbReference>
<feature type="binding site" evidence="7">
    <location>
        <begin position="569"/>
        <end position="572"/>
    </location>
    <ligand>
        <name>ATP</name>
        <dbReference type="ChEBI" id="CHEBI:30616"/>
    </ligand>
</feature>
<dbReference type="Proteomes" id="UP001228690">
    <property type="component" value="Chromosome"/>
</dbReference>
<comment type="function">
    <text evidence="7">Aspartyl-tRNA synthetase with relaxed tRNA specificity since it is able to aspartylate not only its cognate tRNA(Asp) but also tRNA(Asn). Reaction proceeds in two steps: L-aspartate is first activated by ATP to form Asp-AMP and then transferred to the acceptor end of tRNA(Asp/Asn).</text>
</comment>
<feature type="binding site" evidence="7">
    <location>
        <position position="524"/>
    </location>
    <ligand>
        <name>L-aspartate</name>
        <dbReference type="ChEBI" id="CHEBI:29991"/>
    </ligand>
</feature>
<dbReference type="SUPFAM" id="SSF55681">
    <property type="entry name" value="Class II aaRS and biotin synthetases"/>
    <property type="match status" value="1"/>
</dbReference>
<dbReference type="Pfam" id="PF01336">
    <property type="entry name" value="tRNA_anti-codon"/>
    <property type="match status" value="1"/>
</dbReference>
<evidence type="ECO:0000256" key="5">
    <source>
        <dbReference type="ARBA" id="ARBA00022917"/>
    </source>
</evidence>
<feature type="binding site" evidence="7">
    <location>
        <position position="195"/>
    </location>
    <ligand>
        <name>L-aspartate</name>
        <dbReference type="ChEBI" id="CHEBI:29991"/>
    </ligand>
</feature>
<evidence type="ECO:0000313" key="11">
    <source>
        <dbReference type="Proteomes" id="UP001228690"/>
    </source>
</evidence>
<evidence type="ECO:0000256" key="6">
    <source>
        <dbReference type="ARBA" id="ARBA00023146"/>
    </source>
</evidence>
<feature type="region of interest" description="Disordered" evidence="8">
    <location>
        <begin position="1"/>
        <end position="20"/>
    </location>
</feature>
<name>A0ABY8MJP4_9SPIO</name>
<dbReference type="EC" id="6.1.1.23" evidence="7"/>
<evidence type="ECO:0000256" key="2">
    <source>
        <dbReference type="ARBA" id="ARBA00022598"/>
    </source>
</evidence>
<dbReference type="InterPro" id="IPR029351">
    <property type="entry name" value="GAD_dom"/>
</dbReference>
<dbReference type="InterPro" id="IPR047090">
    <property type="entry name" value="AspRS_core"/>
</dbReference>
<evidence type="ECO:0000259" key="9">
    <source>
        <dbReference type="PROSITE" id="PS50862"/>
    </source>
</evidence>
<dbReference type="Gene3D" id="3.30.1360.30">
    <property type="entry name" value="GAD-like domain"/>
    <property type="match status" value="1"/>
</dbReference>
<dbReference type="PROSITE" id="PS50862">
    <property type="entry name" value="AA_TRNA_LIGASE_II"/>
    <property type="match status" value="1"/>
</dbReference>
<evidence type="ECO:0000256" key="8">
    <source>
        <dbReference type="SAM" id="MobiDB-lite"/>
    </source>
</evidence>
<feature type="region of interest" description="Aspartate" evidence="7">
    <location>
        <begin position="219"/>
        <end position="222"/>
    </location>
</feature>
<evidence type="ECO:0000256" key="3">
    <source>
        <dbReference type="ARBA" id="ARBA00022741"/>
    </source>
</evidence>
<evidence type="ECO:0000256" key="1">
    <source>
        <dbReference type="ARBA" id="ARBA00006303"/>
    </source>
</evidence>
<dbReference type="PANTHER" id="PTHR22594:SF5">
    <property type="entry name" value="ASPARTATE--TRNA LIGASE, MITOCHONDRIAL"/>
    <property type="match status" value="1"/>
</dbReference>
<dbReference type="InterPro" id="IPR004365">
    <property type="entry name" value="NA-bd_OB_tRNA"/>
</dbReference>
<dbReference type="InterPro" id="IPR004524">
    <property type="entry name" value="Asp-tRNA-ligase_1"/>
</dbReference>
<dbReference type="InterPro" id="IPR045864">
    <property type="entry name" value="aa-tRNA-synth_II/BPL/LPL"/>
</dbReference>
<comment type="catalytic activity">
    <reaction evidence="7">
        <text>tRNA(Asx) + L-aspartate + ATP = L-aspartyl-tRNA(Asx) + AMP + diphosphate</text>
        <dbReference type="Rhea" id="RHEA:18349"/>
        <dbReference type="Rhea" id="RHEA-COMP:9710"/>
        <dbReference type="Rhea" id="RHEA-COMP:9711"/>
        <dbReference type="ChEBI" id="CHEBI:29991"/>
        <dbReference type="ChEBI" id="CHEBI:30616"/>
        <dbReference type="ChEBI" id="CHEBI:33019"/>
        <dbReference type="ChEBI" id="CHEBI:78442"/>
        <dbReference type="ChEBI" id="CHEBI:78516"/>
        <dbReference type="ChEBI" id="CHEBI:456215"/>
        <dbReference type="EC" id="6.1.1.23"/>
    </reaction>
</comment>
<feature type="domain" description="Aminoacyl-transfer RNA synthetases class-II family profile" evidence="9">
    <location>
        <begin position="164"/>
        <end position="590"/>
    </location>
</feature>
<feature type="binding site" evidence="7">
    <location>
        <begin position="241"/>
        <end position="243"/>
    </location>
    <ligand>
        <name>ATP</name>
        <dbReference type="ChEBI" id="CHEBI:30616"/>
    </ligand>
</feature>
<comment type="subcellular location">
    <subcellularLocation>
        <location evidence="7">Cytoplasm</location>
    </subcellularLocation>
</comment>
<keyword evidence="5 7" id="KW-0648">Protein biosynthesis</keyword>
<evidence type="ECO:0000313" key="10">
    <source>
        <dbReference type="EMBL" id="WGK70250.1"/>
    </source>
</evidence>
<dbReference type="CDD" id="cd00777">
    <property type="entry name" value="AspRS_core"/>
    <property type="match status" value="1"/>
</dbReference>
<dbReference type="SUPFAM" id="SSF55261">
    <property type="entry name" value="GAD domain-like"/>
    <property type="match status" value="1"/>
</dbReference>
<feature type="binding site" evidence="7">
    <location>
        <position position="483"/>
    </location>
    <ligand>
        <name>L-aspartate</name>
        <dbReference type="ChEBI" id="CHEBI:29991"/>
    </ligand>
</feature>
<dbReference type="InterPro" id="IPR004115">
    <property type="entry name" value="GAD-like_sf"/>
</dbReference>
<dbReference type="GO" id="GO:0004815">
    <property type="term" value="F:aspartate-tRNA ligase activity"/>
    <property type="evidence" value="ECO:0007669"/>
    <property type="project" value="UniProtKB-EC"/>
</dbReference>
<dbReference type="InterPro" id="IPR012340">
    <property type="entry name" value="NA-bd_OB-fold"/>
</dbReference>
<dbReference type="EMBL" id="CP123443">
    <property type="protein sequence ID" value="WGK70250.1"/>
    <property type="molecule type" value="Genomic_DNA"/>
</dbReference>
<comment type="caution">
    <text evidence="7">Lacks conserved residue(s) required for the propagation of feature annotation.</text>
</comment>
<keyword evidence="3 7" id="KW-0547">Nucleotide-binding</keyword>
<evidence type="ECO:0000256" key="7">
    <source>
        <dbReference type="HAMAP-Rule" id="MF_00044"/>
    </source>
</evidence>
<dbReference type="Pfam" id="PF00152">
    <property type="entry name" value="tRNA-synt_2"/>
    <property type="match status" value="1"/>
</dbReference>
<dbReference type="NCBIfam" id="NF001750">
    <property type="entry name" value="PRK00476.1"/>
    <property type="match status" value="1"/>
</dbReference>
<dbReference type="NCBIfam" id="TIGR00459">
    <property type="entry name" value="aspS_bact"/>
    <property type="match status" value="1"/>
</dbReference>
<keyword evidence="6 7" id="KW-0030">Aminoacyl-tRNA synthetase</keyword>
<feature type="binding site" evidence="7">
    <location>
        <position position="250"/>
    </location>
    <ligand>
        <name>ATP</name>
        <dbReference type="ChEBI" id="CHEBI:30616"/>
    </ligand>
</feature>
<feature type="binding site" evidence="7">
    <location>
        <position position="517"/>
    </location>
    <ligand>
        <name>ATP</name>
        <dbReference type="ChEBI" id="CHEBI:30616"/>
    </ligand>
</feature>
<dbReference type="InterPro" id="IPR047089">
    <property type="entry name" value="Asp-tRNA-ligase_1_N"/>
</dbReference>
<keyword evidence="11" id="KW-1185">Reference proteome</keyword>
<dbReference type="PANTHER" id="PTHR22594">
    <property type="entry name" value="ASPARTYL/LYSYL-TRNA SYNTHETASE"/>
    <property type="match status" value="1"/>
</dbReference>
<gene>
    <name evidence="7 10" type="primary">aspS</name>
    <name evidence="10" type="ORF">P0082_05165</name>
</gene>
<dbReference type="SUPFAM" id="SSF50249">
    <property type="entry name" value="Nucleic acid-binding proteins"/>
    <property type="match status" value="1"/>
</dbReference>
<dbReference type="InterPro" id="IPR002312">
    <property type="entry name" value="Asp/Asn-tRNA-synth_IIb"/>
</dbReference>
<accession>A0ABY8MJP4</accession>
<dbReference type="Gene3D" id="2.40.50.140">
    <property type="entry name" value="Nucleic acid-binding proteins"/>
    <property type="match status" value="1"/>
</dbReference>
<dbReference type="CDD" id="cd04317">
    <property type="entry name" value="EcAspRS_like_N"/>
    <property type="match status" value="1"/>
</dbReference>
<feature type="binding site" evidence="7">
    <location>
        <position position="241"/>
    </location>
    <ligand>
        <name>L-aspartate</name>
        <dbReference type="ChEBI" id="CHEBI:29991"/>
    </ligand>
</feature>
<sequence length="623" mass="70543">MQRSHYCELSPLKTDTTDQTDNTNLESCIGHTIILNGWIKKIRRHGAISFLNLRDRYGEVQLTIDTEQYPSLGPAVEQLRLEFCIAAQGIVQLRPENMQNPLMHTGKVEVFTEQLEILNSCEPLPFMLQKEKDQVGESDGGEALRLKYRYLDLRSEGMQKRIILRHRLKHQVHEFLHQNQFLEIETPTLIRSMPEGARDYLVPSRIHTGKFYALPQSPQLYKQLLMVGGLDRYYQMARCYRDEDARGDRQPEFTQLDLEMSFVQGQDVRQLIEDLMCSIWHKVLGPKQSRKLSRPFPRLSYQEAMNQYGSDKPDLRNPLQLQDFAEFAENSDFGLFRQCLADSAKKGCVKVLVAPKAGEYCSRKVIAELEDEAKKYGAKGLAWTRVGSGSFDGGIGRFFQEQFTAISQRYGLQAGDVLFFGADHWTTACEALGAVRKKLGTALNLIDKDTFAFAWVLDFPLFLPTDKEANDTGTANTGWAAAHHMFCMPHPEYIETMEQDPGAVRGNIYDLVLNGYELGSGSIRIHRADLQERIFDIVGYPKDIAQERFGFILEAFRHGAPPHGGFAIGLDRLAMIMAGKDSIKDVIAFPKNNLGQSLTDLSPGKVTPEQLAELKIAPLPEQK</sequence>
<keyword evidence="7" id="KW-0963">Cytoplasm</keyword>
<dbReference type="Gene3D" id="3.30.930.10">
    <property type="entry name" value="Bira Bifunctional Protein, Domain 2"/>
    <property type="match status" value="1"/>
</dbReference>
<dbReference type="RefSeq" id="WP_326928459.1">
    <property type="nucleotide sequence ID" value="NZ_CP123443.1"/>
</dbReference>
<keyword evidence="4 7" id="KW-0067">ATP-binding</keyword>
<protein>
    <recommendedName>
        <fullName evidence="7">Aspartate--tRNA(Asp/Asn) ligase</fullName>
        <ecNumber evidence="7">6.1.1.23</ecNumber>
    </recommendedName>
    <alternativeName>
        <fullName evidence="7">Aspartyl-tRNA synthetase</fullName>
        <shortName evidence="7">AspRS</shortName>
    </alternativeName>
    <alternativeName>
        <fullName evidence="7">Non-discriminating aspartyl-tRNA synthetase</fullName>
        <shortName evidence="7">ND-AspRS</shortName>
    </alternativeName>
</protein>
<keyword evidence="2 7" id="KW-0436">Ligase</keyword>
<organism evidence="10 11">
    <name type="scientific">Candidatus Haliotispira prima</name>
    <dbReference type="NCBI Taxonomy" id="3034016"/>
    <lineage>
        <taxon>Bacteria</taxon>
        <taxon>Pseudomonadati</taxon>
        <taxon>Spirochaetota</taxon>
        <taxon>Spirochaetia</taxon>
        <taxon>Spirochaetales</taxon>
        <taxon>Spirochaetaceae</taxon>
        <taxon>Candidatus Haliotispira</taxon>
    </lineage>
</organism>
<dbReference type="Pfam" id="PF02938">
    <property type="entry name" value="GAD"/>
    <property type="match status" value="1"/>
</dbReference>
<dbReference type="PRINTS" id="PR01042">
    <property type="entry name" value="TRNASYNTHASP"/>
</dbReference>